<evidence type="ECO:0000313" key="1">
    <source>
        <dbReference type="EMBL" id="KAI0046617.1"/>
    </source>
</evidence>
<accession>A0ACB8RRZ0</accession>
<organism evidence="1 2">
    <name type="scientific">Auriscalpium vulgare</name>
    <dbReference type="NCBI Taxonomy" id="40419"/>
    <lineage>
        <taxon>Eukaryota</taxon>
        <taxon>Fungi</taxon>
        <taxon>Dikarya</taxon>
        <taxon>Basidiomycota</taxon>
        <taxon>Agaricomycotina</taxon>
        <taxon>Agaricomycetes</taxon>
        <taxon>Russulales</taxon>
        <taxon>Auriscalpiaceae</taxon>
        <taxon>Auriscalpium</taxon>
    </lineage>
</organism>
<evidence type="ECO:0000313" key="2">
    <source>
        <dbReference type="Proteomes" id="UP000814033"/>
    </source>
</evidence>
<comment type="caution">
    <text evidence="1">The sequence shown here is derived from an EMBL/GenBank/DDBJ whole genome shotgun (WGS) entry which is preliminary data.</text>
</comment>
<dbReference type="EMBL" id="MU275921">
    <property type="protein sequence ID" value="KAI0046617.1"/>
    <property type="molecule type" value="Genomic_DNA"/>
</dbReference>
<proteinExistence type="predicted"/>
<gene>
    <name evidence="1" type="ORF">FA95DRAFT_1493721</name>
</gene>
<reference evidence="1" key="1">
    <citation type="submission" date="2021-02" db="EMBL/GenBank/DDBJ databases">
        <authorList>
            <consortium name="DOE Joint Genome Institute"/>
            <person name="Ahrendt S."/>
            <person name="Looney B.P."/>
            <person name="Miyauchi S."/>
            <person name="Morin E."/>
            <person name="Drula E."/>
            <person name="Courty P.E."/>
            <person name="Chicoki N."/>
            <person name="Fauchery L."/>
            <person name="Kohler A."/>
            <person name="Kuo A."/>
            <person name="Labutti K."/>
            <person name="Pangilinan J."/>
            <person name="Lipzen A."/>
            <person name="Riley R."/>
            <person name="Andreopoulos W."/>
            <person name="He G."/>
            <person name="Johnson J."/>
            <person name="Barry K.W."/>
            <person name="Grigoriev I.V."/>
            <person name="Nagy L."/>
            <person name="Hibbett D."/>
            <person name="Henrissat B."/>
            <person name="Matheny P.B."/>
            <person name="Labbe J."/>
            <person name="Martin F."/>
        </authorList>
    </citation>
    <scope>NUCLEOTIDE SEQUENCE</scope>
    <source>
        <strain evidence="1">FP105234-sp</strain>
    </source>
</reference>
<sequence>MPPKQWHPRHFDPVEEAVRKRTIWQSWAALPAPTRLKISLGICAVAVAGIFVSDRLEASVPASPNSTPYKTSSKS</sequence>
<name>A0ACB8RRZ0_9AGAM</name>
<reference evidence="1" key="2">
    <citation type="journal article" date="2022" name="New Phytol.">
        <title>Evolutionary transition to the ectomycorrhizal habit in the genomes of a hyperdiverse lineage of mushroom-forming fungi.</title>
        <authorList>
            <person name="Looney B."/>
            <person name="Miyauchi S."/>
            <person name="Morin E."/>
            <person name="Drula E."/>
            <person name="Courty P.E."/>
            <person name="Kohler A."/>
            <person name="Kuo A."/>
            <person name="LaButti K."/>
            <person name="Pangilinan J."/>
            <person name="Lipzen A."/>
            <person name="Riley R."/>
            <person name="Andreopoulos W."/>
            <person name="He G."/>
            <person name="Johnson J."/>
            <person name="Nolan M."/>
            <person name="Tritt A."/>
            <person name="Barry K.W."/>
            <person name="Grigoriev I.V."/>
            <person name="Nagy L.G."/>
            <person name="Hibbett D."/>
            <person name="Henrissat B."/>
            <person name="Matheny P.B."/>
            <person name="Labbe J."/>
            <person name="Martin F.M."/>
        </authorList>
    </citation>
    <scope>NUCLEOTIDE SEQUENCE</scope>
    <source>
        <strain evidence="1">FP105234-sp</strain>
    </source>
</reference>
<dbReference type="Proteomes" id="UP000814033">
    <property type="component" value="Unassembled WGS sequence"/>
</dbReference>
<protein>
    <submittedName>
        <fullName evidence="1">Uncharacterized protein</fullName>
    </submittedName>
</protein>
<keyword evidence="2" id="KW-1185">Reference proteome</keyword>